<dbReference type="InterPro" id="IPR005119">
    <property type="entry name" value="LysR_subst-bd"/>
</dbReference>
<proteinExistence type="inferred from homology"/>
<dbReference type="Proteomes" id="UP000326780">
    <property type="component" value="Chromosome"/>
</dbReference>
<dbReference type="AlphaFoldDB" id="A0A5Q0M4S1"/>
<evidence type="ECO:0000259" key="5">
    <source>
        <dbReference type="PROSITE" id="PS50931"/>
    </source>
</evidence>
<dbReference type="SUPFAM" id="SSF53850">
    <property type="entry name" value="Periplasmic binding protein-like II"/>
    <property type="match status" value="1"/>
</dbReference>
<gene>
    <name evidence="6" type="ORF">GFK26_17755</name>
</gene>
<dbReference type="Pfam" id="PF03466">
    <property type="entry name" value="LysR_substrate"/>
    <property type="match status" value="1"/>
</dbReference>
<dbReference type="PANTHER" id="PTHR30126">
    <property type="entry name" value="HTH-TYPE TRANSCRIPTIONAL REGULATOR"/>
    <property type="match status" value="1"/>
</dbReference>
<accession>A0A5Q0M4S1</accession>
<keyword evidence="2" id="KW-0805">Transcription regulation</keyword>
<dbReference type="EMBL" id="CP045644">
    <property type="protein sequence ID" value="QFZ84479.1"/>
    <property type="molecule type" value="Genomic_DNA"/>
</dbReference>
<dbReference type="GO" id="GO:0003700">
    <property type="term" value="F:DNA-binding transcription factor activity"/>
    <property type="evidence" value="ECO:0007669"/>
    <property type="project" value="InterPro"/>
</dbReference>
<keyword evidence="3" id="KW-0238">DNA-binding</keyword>
<dbReference type="Gene3D" id="1.10.10.10">
    <property type="entry name" value="Winged helix-like DNA-binding domain superfamily/Winged helix DNA-binding domain"/>
    <property type="match status" value="1"/>
</dbReference>
<dbReference type="RefSeq" id="WP_101489750.1">
    <property type="nucleotide sequence ID" value="NZ_CP045644.1"/>
</dbReference>
<dbReference type="PROSITE" id="PS50931">
    <property type="entry name" value="HTH_LYSR"/>
    <property type="match status" value="1"/>
</dbReference>
<keyword evidence="4" id="KW-0804">Transcription</keyword>
<dbReference type="InterPro" id="IPR036388">
    <property type="entry name" value="WH-like_DNA-bd_sf"/>
</dbReference>
<organism evidence="6 7">
    <name type="scientific">Variovorax paradoxus</name>
    <dbReference type="NCBI Taxonomy" id="34073"/>
    <lineage>
        <taxon>Bacteria</taxon>
        <taxon>Pseudomonadati</taxon>
        <taxon>Pseudomonadota</taxon>
        <taxon>Betaproteobacteria</taxon>
        <taxon>Burkholderiales</taxon>
        <taxon>Comamonadaceae</taxon>
        <taxon>Variovorax</taxon>
    </lineage>
</organism>
<dbReference type="InterPro" id="IPR000847">
    <property type="entry name" value="LysR_HTH_N"/>
</dbReference>
<dbReference type="PANTHER" id="PTHR30126:SF40">
    <property type="entry name" value="HTH-TYPE TRANSCRIPTIONAL REGULATOR GLTR"/>
    <property type="match status" value="1"/>
</dbReference>
<evidence type="ECO:0000256" key="2">
    <source>
        <dbReference type="ARBA" id="ARBA00023015"/>
    </source>
</evidence>
<evidence type="ECO:0000256" key="4">
    <source>
        <dbReference type="ARBA" id="ARBA00023163"/>
    </source>
</evidence>
<feature type="domain" description="HTH lysR-type" evidence="5">
    <location>
        <begin position="4"/>
        <end position="61"/>
    </location>
</feature>
<evidence type="ECO:0000256" key="1">
    <source>
        <dbReference type="ARBA" id="ARBA00009437"/>
    </source>
</evidence>
<dbReference type="InterPro" id="IPR036390">
    <property type="entry name" value="WH_DNA-bd_sf"/>
</dbReference>
<protein>
    <submittedName>
        <fullName evidence="6">LysR family transcriptional regulator</fullName>
    </submittedName>
</protein>
<comment type="similarity">
    <text evidence="1">Belongs to the LysR transcriptional regulatory family.</text>
</comment>
<dbReference type="CDD" id="cd05466">
    <property type="entry name" value="PBP2_LTTR_substrate"/>
    <property type="match status" value="1"/>
</dbReference>
<dbReference type="Gene3D" id="3.40.190.10">
    <property type="entry name" value="Periplasmic binding protein-like II"/>
    <property type="match status" value="2"/>
</dbReference>
<evidence type="ECO:0000256" key="3">
    <source>
        <dbReference type="ARBA" id="ARBA00023125"/>
    </source>
</evidence>
<dbReference type="SUPFAM" id="SSF46785">
    <property type="entry name" value="Winged helix' DNA-binding domain"/>
    <property type="match status" value="1"/>
</dbReference>
<reference evidence="6 7" key="1">
    <citation type="submission" date="2019-10" db="EMBL/GenBank/DDBJ databases">
        <title>Complete genome sequence of Variovorax paradoxus 5C-2.</title>
        <authorList>
            <person name="Gogoleva N.E."/>
            <person name="Balkin A.S."/>
        </authorList>
    </citation>
    <scope>NUCLEOTIDE SEQUENCE [LARGE SCALE GENOMIC DNA]</scope>
    <source>
        <strain evidence="6 7">5C-2</strain>
    </source>
</reference>
<dbReference type="Pfam" id="PF00126">
    <property type="entry name" value="HTH_1"/>
    <property type="match status" value="1"/>
</dbReference>
<sequence length="313" mass="34012">MKKIEPRLLQAFVAVAREGSVSRGAQRLFLTQPAVSLQLKELGALVELELFQRTPTGLLLTRDGAALLNHAEHALEGLNDFAVAAERLKGGVRGSLRIGTILDPDFTRLSPFLTELVALAPELETELHQGTSGDVLAQLLNKELDIGFYLGDPEATDLPQASAAARRQEGGLLFHSQVLTRFNYQVIGPSGWAPQVLGREWPELAYLPWVLAPPTSSHSRLLAPVLQAHKLVLKKAAQADQEMSMLALVRAGVGISLARDALALQASQRDGLVIADRVSIGCDLRFVCLAGALKRPEVDCAWQALSRVWRQAF</sequence>
<dbReference type="GO" id="GO:0000976">
    <property type="term" value="F:transcription cis-regulatory region binding"/>
    <property type="evidence" value="ECO:0007669"/>
    <property type="project" value="TreeGrafter"/>
</dbReference>
<evidence type="ECO:0000313" key="7">
    <source>
        <dbReference type="Proteomes" id="UP000326780"/>
    </source>
</evidence>
<evidence type="ECO:0000313" key="6">
    <source>
        <dbReference type="EMBL" id="QFZ84479.1"/>
    </source>
</evidence>
<name>A0A5Q0M4S1_VARPD</name>